<evidence type="ECO:0000256" key="8">
    <source>
        <dbReference type="ARBA" id="ARBA00023136"/>
    </source>
</evidence>
<evidence type="ECO:0000313" key="12">
    <source>
        <dbReference type="Proteomes" id="UP001308005"/>
    </source>
</evidence>
<evidence type="ECO:0000256" key="4">
    <source>
        <dbReference type="ARBA" id="ARBA00022481"/>
    </source>
</evidence>
<evidence type="ECO:0000256" key="3">
    <source>
        <dbReference type="ARBA" id="ARBA00022475"/>
    </source>
</evidence>
<comment type="subunit">
    <text evidence="9">Type II secretion is composed of four main components: the outer membrane complex, the inner membrane complex, the cytoplasmic secretion ATPase and the periplasm-spanning pseudopilus.</text>
</comment>
<protein>
    <recommendedName>
        <fullName evidence="9">Type II secretion system protein I</fullName>
        <shortName evidence="9">T2SS minor pseudopilin I</shortName>
    </recommendedName>
</protein>
<comment type="similarity">
    <text evidence="2 9">Belongs to the GSP I family.</text>
</comment>
<proteinExistence type="inferred from homology"/>
<keyword evidence="8" id="KW-0472">Membrane</keyword>
<dbReference type="PANTHER" id="PTHR38779:SF2">
    <property type="entry name" value="TYPE II SECRETION SYSTEM PROTEIN I-RELATED"/>
    <property type="match status" value="1"/>
</dbReference>
<feature type="domain" description="Type II secretion system protein GspI C-terminal" evidence="10">
    <location>
        <begin position="47"/>
        <end position="126"/>
    </location>
</feature>
<comment type="caution">
    <text evidence="11">The sequence shown here is derived from an EMBL/GenBank/DDBJ whole genome shotgun (WGS) entry which is preliminary data.</text>
</comment>
<gene>
    <name evidence="11" type="primary">gspI</name>
    <name evidence="11" type="ORF">VSS37_14330</name>
</gene>
<sequence>MPCRVLSAPQQRGFNLIEIMFALLLLGLVIAVSVETSSGDFASYQRMKDSTLARWVALNQLAQTQTGKGFPALGKADGKAEMGGMDWTWRQEILAMPGEDDLRKVKVSVFPQGQERQVMAVEVGYVANPQPKRRNPSQ</sequence>
<evidence type="ECO:0000256" key="6">
    <source>
        <dbReference type="ARBA" id="ARBA00022692"/>
    </source>
</evidence>
<dbReference type="Proteomes" id="UP001308005">
    <property type="component" value="Unassembled WGS sequence"/>
</dbReference>
<evidence type="ECO:0000256" key="9">
    <source>
        <dbReference type="RuleBase" id="RU368030"/>
    </source>
</evidence>
<dbReference type="RefSeq" id="WP_324696304.1">
    <property type="nucleotide sequence ID" value="NZ_JAYMYJ010000124.1"/>
</dbReference>
<keyword evidence="5 9" id="KW-0997">Cell inner membrane</keyword>
<keyword evidence="3" id="KW-1003">Cell membrane</keyword>
<comment type="PTM">
    <text evidence="9">Cleaved by prepilin peptidase.</text>
</comment>
<evidence type="ECO:0000256" key="2">
    <source>
        <dbReference type="ARBA" id="ARBA00008358"/>
    </source>
</evidence>
<keyword evidence="6" id="KW-0812">Transmembrane</keyword>
<dbReference type="NCBIfam" id="TIGR01707">
    <property type="entry name" value="gspI"/>
    <property type="match status" value="1"/>
</dbReference>
<evidence type="ECO:0000256" key="7">
    <source>
        <dbReference type="ARBA" id="ARBA00022989"/>
    </source>
</evidence>
<dbReference type="InterPro" id="IPR045584">
    <property type="entry name" value="Pilin-like"/>
</dbReference>
<keyword evidence="12" id="KW-1185">Reference proteome</keyword>
<reference evidence="11 12" key="2">
    <citation type="submission" date="2024-01" db="EMBL/GenBank/DDBJ databases">
        <authorList>
            <person name="Xie X."/>
        </authorList>
    </citation>
    <scope>NUCLEOTIDE SEQUENCE [LARGE SCALE GENOMIC DNA]</scope>
    <source>
        <strain evidence="11">SCUT-1</strain>
    </source>
</reference>
<dbReference type="InterPro" id="IPR012902">
    <property type="entry name" value="N_methyl_site"/>
</dbReference>
<dbReference type="NCBIfam" id="TIGR02532">
    <property type="entry name" value="IV_pilin_GFxxxE"/>
    <property type="match status" value="1"/>
</dbReference>
<evidence type="ECO:0000256" key="5">
    <source>
        <dbReference type="ARBA" id="ARBA00022519"/>
    </source>
</evidence>
<accession>A0ABU6CZA0</accession>
<dbReference type="SUPFAM" id="SSF54523">
    <property type="entry name" value="Pili subunits"/>
    <property type="match status" value="1"/>
</dbReference>
<evidence type="ECO:0000313" key="11">
    <source>
        <dbReference type="EMBL" id="MEB4592165.1"/>
    </source>
</evidence>
<dbReference type="EMBL" id="JAYMYJ010000124">
    <property type="protein sequence ID" value="MEB4592165.1"/>
    <property type="molecule type" value="Genomic_DNA"/>
</dbReference>
<comment type="function">
    <text evidence="9">Component of the type II secretion system required for the energy-dependent secretion of extracellular factors such as proteases and toxins from the periplasm.</text>
</comment>
<evidence type="ECO:0000259" key="10">
    <source>
        <dbReference type="Pfam" id="PF02501"/>
    </source>
</evidence>
<keyword evidence="7" id="KW-1133">Transmembrane helix</keyword>
<comment type="subcellular location">
    <subcellularLocation>
        <location evidence="1 9">Cell inner membrane</location>
        <topology evidence="1 9">Single-pass membrane protein</topology>
    </subcellularLocation>
</comment>
<evidence type="ECO:0000256" key="1">
    <source>
        <dbReference type="ARBA" id="ARBA00004377"/>
    </source>
</evidence>
<name>A0ABU6CZA0_9GAMM</name>
<organism evidence="11 12">
    <name type="scientific">Candidatus Thiothrix phosphatis</name>
    <dbReference type="NCBI Taxonomy" id="3112415"/>
    <lineage>
        <taxon>Bacteria</taxon>
        <taxon>Pseudomonadati</taxon>
        <taxon>Pseudomonadota</taxon>
        <taxon>Gammaproteobacteria</taxon>
        <taxon>Thiotrichales</taxon>
        <taxon>Thiotrichaceae</taxon>
        <taxon>Thiothrix</taxon>
    </lineage>
</organism>
<keyword evidence="4 9" id="KW-0488">Methylation</keyword>
<dbReference type="InterPro" id="IPR003413">
    <property type="entry name" value="T2SS_GspI_C"/>
</dbReference>
<dbReference type="InterPro" id="IPR010052">
    <property type="entry name" value="T2SS_protein-GspI"/>
</dbReference>
<dbReference type="PANTHER" id="PTHR38779">
    <property type="entry name" value="TYPE II SECRETION SYSTEM PROTEIN I-RELATED"/>
    <property type="match status" value="1"/>
</dbReference>
<reference evidence="12" key="1">
    <citation type="submission" date="2023-07" db="EMBL/GenBank/DDBJ databases">
        <title>The carbon used by Thiothrix.</title>
        <authorList>
            <person name="Chen L."/>
        </authorList>
    </citation>
    <scope>NUCLEOTIDE SEQUENCE [LARGE SCALE GENOMIC DNA]</scope>
</reference>
<dbReference type="Pfam" id="PF02501">
    <property type="entry name" value="T2SSI"/>
    <property type="match status" value="1"/>
</dbReference>
<dbReference type="Gene3D" id="3.30.1300.30">
    <property type="entry name" value="GSPII I/J protein-like"/>
    <property type="match status" value="1"/>
</dbReference>